<gene>
    <name evidence="10" type="ORF">DGYR_LOCUS3667</name>
</gene>
<protein>
    <submittedName>
        <fullName evidence="10">DgyrCDS3896</fullName>
    </submittedName>
</protein>
<dbReference type="Gene3D" id="1.25.40.500">
    <property type="entry name" value="TFIID subunit TAF5, NTD2 domain"/>
    <property type="match status" value="1"/>
</dbReference>
<feature type="domain" description="TFIID subunit TAF5 NTD2" evidence="9">
    <location>
        <begin position="61"/>
        <end position="188"/>
    </location>
</feature>
<dbReference type="InterPro" id="IPR036322">
    <property type="entry name" value="WD40_repeat_dom_sf"/>
</dbReference>
<dbReference type="SMART" id="SM00320">
    <property type="entry name" value="WD40"/>
    <property type="match status" value="6"/>
</dbReference>
<evidence type="ECO:0000256" key="8">
    <source>
        <dbReference type="PROSITE-ProRule" id="PRU00221"/>
    </source>
</evidence>
<dbReference type="OrthoDB" id="10266330at2759"/>
<dbReference type="PANTHER" id="PTHR19879">
    <property type="entry name" value="TRANSCRIPTION INITIATION FACTOR TFIID"/>
    <property type="match status" value="1"/>
</dbReference>
<evidence type="ECO:0000313" key="11">
    <source>
        <dbReference type="Proteomes" id="UP000549394"/>
    </source>
</evidence>
<dbReference type="PROSITE" id="PS50082">
    <property type="entry name" value="WD_REPEATS_2"/>
    <property type="match status" value="5"/>
</dbReference>
<evidence type="ECO:0000256" key="7">
    <source>
        <dbReference type="ARBA" id="ARBA00023242"/>
    </source>
</evidence>
<feature type="repeat" description="WD" evidence="8">
    <location>
        <begin position="474"/>
        <end position="505"/>
    </location>
</feature>
<sequence length="561" mass="63567">MMSILDEQINEQIADLKRRRGITITQQTTVTAEEYLCKIQAESLLSIPNSFAYSLISGDVTVCDQQFTRFYKFINEIENKYKNDLQPLLFPIFIHTFMELISIGHVIPAHKYVKRHKEIFNSSETNKEIIAKLEIIKKIEDISKIPELEKYSTSRKEVLLSKTSLQILLNYLRREDTLLLHQILNRHCSIKESLSNIQKDEDDQQQEQVSQDTQASLNSIENMDSPTNELDEITRFNSFAEAINNGPPVAPSLYARFISSGFHEGVTCAIFNEEATQMACGYKDSAIEIWNSESIPCEARESDNLILGHSGSVYGISYAYNNQCLLSGSEDGSVRLWLLEDLSNLMIYNGHVRPVWDIAVHDSLTYFASASQDTTAKLWTFDRTFPIREFISHFEDINCTDFHPNGLYLATGSSDKSIRIWSLRNGKTIKILLGHRGEILVVKFSPDGKYLASSGTDCIIKVWDLTSTTPLFSFQGHTDTVYSINWRYDSCVLATGGKDGIICVWYVKAQHGSKNGFRCDNNLLSSVEPKCNNDNTINKNCVQRLQFASQGNALHSLLSCE</sequence>
<dbReference type="InterPro" id="IPR015943">
    <property type="entry name" value="WD40/YVTN_repeat-like_dom_sf"/>
</dbReference>
<dbReference type="GO" id="GO:0006367">
    <property type="term" value="P:transcription initiation at RNA polymerase II promoter"/>
    <property type="evidence" value="ECO:0007669"/>
    <property type="project" value="TreeGrafter"/>
</dbReference>
<dbReference type="GO" id="GO:0016251">
    <property type="term" value="F:RNA polymerase II general transcription initiation factor activity"/>
    <property type="evidence" value="ECO:0007669"/>
    <property type="project" value="TreeGrafter"/>
</dbReference>
<name>A0A7I8VHG1_9ANNE</name>
<proteinExistence type="inferred from homology"/>
<dbReference type="Proteomes" id="UP000549394">
    <property type="component" value="Unassembled WGS sequence"/>
</dbReference>
<dbReference type="PANTHER" id="PTHR19879:SF1">
    <property type="entry name" value="CANNONBALL-RELATED"/>
    <property type="match status" value="1"/>
</dbReference>
<dbReference type="PROSITE" id="PS00678">
    <property type="entry name" value="WD_REPEATS_1"/>
    <property type="match status" value="1"/>
</dbReference>
<comment type="similarity">
    <text evidence="2">Belongs to the WD repeat TAF5 family.</text>
</comment>
<keyword evidence="4" id="KW-0677">Repeat</keyword>
<dbReference type="InterPro" id="IPR001680">
    <property type="entry name" value="WD40_rpt"/>
</dbReference>
<evidence type="ECO:0000256" key="5">
    <source>
        <dbReference type="ARBA" id="ARBA00023015"/>
    </source>
</evidence>
<reference evidence="10 11" key="1">
    <citation type="submission" date="2020-08" db="EMBL/GenBank/DDBJ databases">
        <authorList>
            <person name="Hejnol A."/>
        </authorList>
    </citation>
    <scope>NUCLEOTIDE SEQUENCE [LARGE SCALE GENOMIC DNA]</scope>
</reference>
<comment type="caution">
    <text evidence="10">The sequence shown here is derived from an EMBL/GenBank/DDBJ whole genome shotgun (WGS) entry which is preliminary data.</text>
</comment>
<dbReference type="InterPro" id="IPR007582">
    <property type="entry name" value="TFIID_NTD2"/>
</dbReference>
<feature type="repeat" description="WD" evidence="8">
    <location>
        <begin position="390"/>
        <end position="431"/>
    </location>
</feature>
<evidence type="ECO:0000256" key="2">
    <source>
        <dbReference type="ARBA" id="ARBA00009435"/>
    </source>
</evidence>
<evidence type="ECO:0000256" key="6">
    <source>
        <dbReference type="ARBA" id="ARBA00023163"/>
    </source>
</evidence>
<dbReference type="Pfam" id="PF04494">
    <property type="entry name" value="TFIID_NTD2"/>
    <property type="match status" value="1"/>
</dbReference>
<evidence type="ECO:0000256" key="1">
    <source>
        <dbReference type="ARBA" id="ARBA00004123"/>
    </source>
</evidence>
<keyword evidence="5" id="KW-0805">Transcription regulation</keyword>
<evidence type="ECO:0000256" key="3">
    <source>
        <dbReference type="ARBA" id="ARBA00022574"/>
    </source>
</evidence>
<organism evidence="10 11">
    <name type="scientific">Dimorphilus gyrociliatus</name>
    <dbReference type="NCBI Taxonomy" id="2664684"/>
    <lineage>
        <taxon>Eukaryota</taxon>
        <taxon>Metazoa</taxon>
        <taxon>Spiralia</taxon>
        <taxon>Lophotrochozoa</taxon>
        <taxon>Annelida</taxon>
        <taxon>Polychaeta</taxon>
        <taxon>Polychaeta incertae sedis</taxon>
        <taxon>Dinophilidae</taxon>
        <taxon>Dimorphilus</taxon>
    </lineage>
</organism>
<dbReference type="GO" id="GO:0005669">
    <property type="term" value="C:transcription factor TFIID complex"/>
    <property type="evidence" value="ECO:0007669"/>
    <property type="project" value="TreeGrafter"/>
</dbReference>
<evidence type="ECO:0000259" key="9">
    <source>
        <dbReference type="Pfam" id="PF04494"/>
    </source>
</evidence>
<dbReference type="AlphaFoldDB" id="A0A7I8VHG1"/>
<accession>A0A7I8VHG1</accession>
<dbReference type="EMBL" id="CAJFCJ010000005">
    <property type="protein sequence ID" value="CAD5114862.1"/>
    <property type="molecule type" value="Genomic_DNA"/>
</dbReference>
<dbReference type="PROSITE" id="PS50294">
    <property type="entry name" value="WD_REPEATS_REGION"/>
    <property type="match status" value="5"/>
</dbReference>
<dbReference type="InterPro" id="IPR037264">
    <property type="entry name" value="TFIID_NTD2_sf"/>
</dbReference>
<keyword evidence="3 8" id="KW-0853">WD repeat</keyword>
<evidence type="ECO:0000256" key="4">
    <source>
        <dbReference type="ARBA" id="ARBA00022737"/>
    </source>
</evidence>
<dbReference type="SUPFAM" id="SSF160897">
    <property type="entry name" value="Taf5 N-terminal domain-like"/>
    <property type="match status" value="1"/>
</dbReference>
<evidence type="ECO:0000313" key="10">
    <source>
        <dbReference type="EMBL" id="CAD5114862.1"/>
    </source>
</evidence>
<dbReference type="Pfam" id="PF00400">
    <property type="entry name" value="WD40"/>
    <property type="match status" value="5"/>
</dbReference>
<feature type="repeat" description="WD" evidence="8">
    <location>
        <begin position="432"/>
        <end position="473"/>
    </location>
</feature>
<feature type="repeat" description="WD" evidence="8">
    <location>
        <begin position="306"/>
        <end position="347"/>
    </location>
</feature>
<feature type="repeat" description="WD" evidence="8">
    <location>
        <begin position="348"/>
        <end position="389"/>
    </location>
</feature>
<comment type="subcellular location">
    <subcellularLocation>
        <location evidence="1">Nucleus</location>
    </subcellularLocation>
</comment>
<dbReference type="SUPFAM" id="SSF50978">
    <property type="entry name" value="WD40 repeat-like"/>
    <property type="match status" value="1"/>
</dbReference>
<dbReference type="InterPro" id="IPR020472">
    <property type="entry name" value="WD40_PAC1"/>
</dbReference>
<dbReference type="PRINTS" id="PR00320">
    <property type="entry name" value="GPROTEINBRPT"/>
</dbReference>
<dbReference type="CDD" id="cd00200">
    <property type="entry name" value="WD40"/>
    <property type="match status" value="1"/>
</dbReference>
<dbReference type="CDD" id="cd08044">
    <property type="entry name" value="TAF5_NTD2"/>
    <property type="match status" value="1"/>
</dbReference>
<dbReference type="Gene3D" id="2.130.10.10">
    <property type="entry name" value="YVTN repeat-like/Quinoprotein amine dehydrogenase"/>
    <property type="match status" value="2"/>
</dbReference>
<keyword evidence="7" id="KW-0539">Nucleus</keyword>
<keyword evidence="11" id="KW-1185">Reference proteome</keyword>
<dbReference type="InterPro" id="IPR019775">
    <property type="entry name" value="WD40_repeat_CS"/>
</dbReference>
<keyword evidence="6" id="KW-0804">Transcription</keyword>